<keyword evidence="1" id="KW-0812">Transmembrane</keyword>
<dbReference type="STRING" id="651561.BBI00_06620"/>
<evidence type="ECO:0000313" key="2">
    <source>
        <dbReference type="EMBL" id="OCA74027.1"/>
    </source>
</evidence>
<evidence type="ECO:0000313" key="3">
    <source>
        <dbReference type="Proteomes" id="UP000093432"/>
    </source>
</evidence>
<accession>A0A1B8ZR28</accession>
<feature type="transmembrane region" description="Helical" evidence="1">
    <location>
        <begin position="55"/>
        <end position="75"/>
    </location>
</feature>
<organism evidence="2 3">
    <name type="scientific">Chryseobacterium arthrosphaerae</name>
    <dbReference type="NCBI Taxonomy" id="651561"/>
    <lineage>
        <taxon>Bacteria</taxon>
        <taxon>Pseudomonadati</taxon>
        <taxon>Bacteroidota</taxon>
        <taxon>Flavobacteriia</taxon>
        <taxon>Flavobacteriales</taxon>
        <taxon>Weeksellaceae</taxon>
        <taxon>Chryseobacterium group</taxon>
        <taxon>Chryseobacterium</taxon>
    </lineage>
</organism>
<dbReference type="RefSeq" id="WP_065398021.1">
    <property type="nucleotide sequence ID" value="NZ_MAYG01000001.1"/>
</dbReference>
<reference evidence="3" key="1">
    <citation type="submission" date="2016-07" db="EMBL/GenBank/DDBJ databases">
        <authorList>
            <person name="Florea S."/>
            <person name="Webb J.S."/>
            <person name="Jaromczyk J."/>
            <person name="Schardl C.L."/>
        </authorList>
    </citation>
    <scope>NUCLEOTIDE SEQUENCE [LARGE SCALE GENOMIC DNA]</scope>
    <source>
        <strain evidence="3">CC-VM-7</strain>
    </source>
</reference>
<dbReference type="OrthoDB" id="1246610at2"/>
<dbReference type="AlphaFoldDB" id="A0A1B8ZR28"/>
<protein>
    <submittedName>
        <fullName evidence="2">Uncharacterized protein</fullName>
    </submittedName>
</protein>
<evidence type="ECO:0000256" key="1">
    <source>
        <dbReference type="SAM" id="Phobius"/>
    </source>
</evidence>
<dbReference type="Proteomes" id="UP000093432">
    <property type="component" value="Unassembled WGS sequence"/>
</dbReference>
<proteinExistence type="predicted"/>
<name>A0A1B8ZR28_9FLAO</name>
<sequence>MKTLVQKNGRNSTYFEIKEDGVFVKNNFTKELHEYKVHFEDIYDDETVFRKSKDWVLLAIAISAVFNSILLTIVINESYKLSTSSGMIVFVLAMIPSLIITALCNNEFKVASSKSLAAAKPIIFSYFKKEMEEVDSFIAEIRKCKRDYYLKEYYKVDNLIPIPTQIARIHWLYESKYISESDAQFIIDELETKRIIKGQ</sequence>
<keyword evidence="1" id="KW-0472">Membrane</keyword>
<keyword evidence="1" id="KW-1133">Transmembrane helix</keyword>
<comment type="caution">
    <text evidence="2">The sequence shown here is derived from an EMBL/GenBank/DDBJ whole genome shotgun (WGS) entry which is preliminary data.</text>
</comment>
<gene>
    <name evidence="2" type="ORF">BBI00_06620</name>
</gene>
<dbReference type="EMBL" id="MAYG01000001">
    <property type="protein sequence ID" value="OCA74027.1"/>
    <property type="molecule type" value="Genomic_DNA"/>
</dbReference>
<feature type="transmembrane region" description="Helical" evidence="1">
    <location>
        <begin position="87"/>
        <end position="104"/>
    </location>
</feature>